<protein>
    <submittedName>
        <fullName evidence="1">Uncharacterized protein</fullName>
    </submittedName>
</protein>
<dbReference type="AlphaFoldDB" id="A0A511MEL8"/>
<evidence type="ECO:0000313" key="1">
    <source>
        <dbReference type="EMBL" id="GEM38548.1"/>
    </source>
</evidence>
<accession>A0A511MEL8</accession>
<reference evidence="1 2" key="1">
    <citation type="submission" date="2019-07" db="EMBL/GenBank/DDBJ databases">
        <title>Whole genome shotgun sequence of Nocardia ninae NBRC 108245.</title>
        <authorList>
            <person name="Hosoyama A."/>
            <person name="Uohara A."/>
            <person name="Ohji S."/>
            <person name="Ichikawa N."/>
        </authorList>
    </citation>
    <scope>NUCLEOTIDE SEQUENCE [LARGE SCALE GENOMIC DNA]</scope>
    <source>
        <strain evidence="1 2">NBRC 108245</strain>
    </source>
</reference>
<name>A0A511MEL8_9NOCA</name>
<proteinExistence type="predicted"/>
<gene>
    <name evidence="1" type="ORF">NN4_30670</name>
</gene>
<dbReference type="RefSeq" id="WP_147130901.1">
    <property type="nucleotide sequence ID" value="NZ_BJXA01000016.1"/>
</dbReference>
<dbReference type="EMBL" id="BJXA01000016">
    <property type="protein sequence ID" value="GEM38548.1"/>
    <property type="molecule type" value="Genomic_DNA"/>
</dbReference>
<sequence length="395" mass="43787">MSHADELANALLYLSTRQLRDFGPPQAGLDKTGLRKTDHSLDFNFAVMSELLHLSLLTRGAVQVPVGEKVNWELEFSCASVPCAIRLAQSGIKLAIWLPEDSGEADTVATDIAAKLGSAVKNIQTQVVEPRIERKRQMNDVRVVNQHGRYAGFVSYFREKLDQALDDREGPKDAAPAGKSAAGGDDLEAALLDLFQPIHGDNEVAYLTTALLAGYFSLVHHRLILLTAFSPAALEPGFSVNALFRDEWANQFASATAGRQSSEDAVAKSDLRYLAREYRNTLLHGGGGRLADGMMVEWADGRHSMVTERGKFNGQLIAWLPALTRADARDALSRIDRIEEWFRSLPYYPWLEEGLPVNFSKKSVELALEHLRKGTVAEYIEHESMMFDRAVNGEF</sequence>
<dbReference type="Proteomes" id="UP000321424">
    <property type="component" value="Unassembled WGS sequence"/>
</dbReference>
<dbReference type="OrthoDB" id="4578832at2"/>
<comment type="caution">
    <text evidence="1">The sequence shown here is derived from an EMBL/GenBank/DDBJ whole genome shotgun (WGS) entry which is preliminary data.</text>
</comment>
<keyword evidence="2" id="KW-1185">Reference proteome</keyword>
<organism evidence="1 2">
    <name type="scientific">Nocardia ninae NBRC 108245</name>
    <dbReference type="NCBI Taxonomy" id="1210091"/>
    <lineage>
        <taxon>Bacteria</taxon>
        <taxon>Bacillati</taxon>
        <taxon>Actinomycetota</taxon>
        <taxon>Actinomycetes</taxon>
        <taxon>Mycobacteriales</taxon>
        <taxon>Nocardiaceae</taxon>
        <taxon>Nocardia</taxon>
    </lineage>
</organism>
<evidence type="ECO:0000313" key="2">
    <source>
        <dbReference type="Proteomes" id="UP000321424"/>
    </source>
</evidence>